<reference evidence="1 2" key="1">
    <citation type="journal article" date="2022" name="New Phytol.">
        <title>Ecological generalism drives hyperdiversity of secondary metabolite gene clusters in xylarialean endophytes.</title>
        <authorList>
            <person name="Franco M.E.E."/>
            <person name="Wisecaver J.H."/>
            <person name="Arnold A.E."/>
            <person name="Ju Y.M."/>
            <person name="Slot J.C."/>
            <person name="Ahrendt S."/>
            <person name="Moore L.P."/>
            <person name="Eastman K.E."/>
            <person name="Scott K."/>
            <person name="Konkel Z."/>
            <person name="Mondo S.J."/>
            <person name="Kuo A."/>
            <person name="Hayes R.D."/>
            <person name="Haridas S."/>
            <person name="Andreopoulos B."/>
            <person name="Riley R."/>
            <person name="LaButti K."/>
            <person name="Pangilinan J."/>
            <person name="Lipzen A."/>
            <person name="Amirebrahimi M."/>
            <person name="Yan J."/>
            <person name="Adam C."/>
            <person name="Keymanesh K."/>
            <person name="Ng V."/>
            <person name="Louie K."/>
            <person name="Northen T."/>
            <person name="Drula E."/>
            <person name="Henrissat B."/>
            <person name="Hsieh H.M."/>
            <person name="Youens-Clark K."/>
            <person name="Lutzoni F."/>
            <person name="Miadlikowska J."/>
            <person name="Eastwood D.C."/>
            <person name="Hamelin R.C."/>
            <person name="Grigoriev I.V."/>
            <person name="U'Ren J.M."/>
        </authorList>
    </citation>
    <scope>NUCLEOTIDE SEQUENCE [LARGE SCALE GENOMIC DNA]</scope>
    <source>
        <strain evidence="1 2">CBS 119005</strain>
    </source>
</reference>
<organism evidence="1 2">
    <name type="scientific">Hypoxylon rubiginosum</name>
    <dbReference type="NCBI Taxonomy" id="110542"/>
    <lineage>
        <taxon>Eukaryota</taxon>
        <taxon>Fungi</taxon>
        <taxon>Dikarya</taxon>
        <taxon>Ascomycota</taxon>
        <taxon>Pezizomycotina</taxon>
        <taxon>Sordariomycetes</taxon>
        <taxon>Xylariomycetidae</taxon>
        <taxon>Xylariales</taxon>
        <taxon>Hypoxylaceae</taxon>
        <taxon>Hypoxylon</taxon>
    </lineage>
</organism>
<proteinExistence type="predicted"/>
<sequence>MTEPPSERRRLSNTEENHDEKKKPSNMPASLSHPISPPRKRRARKRELIPSPIRLTTIQDLPDESNVGAVSLRDLLGDPLIAECWDFNYLHDVDFLMSHFDEDIRALVQVHVVHGFWKREDLNKWTLELQASQYSNVTLHTAYMPEPFGTHHSKMLVLLRHDDTAQVIIHTANMIAKDWTNMTNGVWQTPPLPRLQTPQEPAETDMKVGSGPKFKADLLSYLRAYNNVRGVCRPLVDELQKYDFSAVRGTLIASVPGRHDVNDDPSKTRWGWISIKQALRSVPVQEGNSEIVVQVSSIATLGATDTWLQRTLFDSLSPPPPLRHTKQPRPAFKVVFPTADEIRRSLDGYASGGSVHTKTASPAQAKQLLYLRPMLHHWANDCEEGTPRAEEHDGGRKRAAPHIKTYIRYHRTSDGKNGSVDWALLTSANMSKQAWGEAANASSRQVRIASWEIGVLVWPDLFAADGTARMAGAFGTDVPAREDLDGDGNGNGNGPLVGLRIPYSLPLQRYGDTEGPWVATETYTTPDCKGQTWGGY</sequence>
<keyword evidence="2" id="KW-1185">Reference proteome</keyword>
<evidence type="ECO:0000313" key="2">
    <source>
        <dbReference type="Proteomes" id="UP001497700"/>
    </source>
</evidence>
<accession>A0ACB9YV82</accession>
<dbReference type="EMBL" id="MU393506">
    <property type="protein sequence ID" value="KAI4863319.1"/>
    <property type="molecule type" value="Genomic_DNA"/>
</dbReference>
<protein>
    <submittedName>
        <fullName evidence="1">Phospholipase D/nuclease</fullName>
    </submittedName>
</protein>
<gene>
    <name evidence="1" type="ORF">F4820DRAFT_459574</name>
</gene>
<dbReference type="Proteomes" id="UP001497700">
    <property type="component" value="Unassembled WGS sequence"/>
</dbReference>
<name>A0ACB9YV82_9PEZI</name>
<comment type="caution">
    <text evidence="1">The sequence shown here is derived from an EMBL/GenBank/DDBJ whole genome shotgun (WGS) entry which is preliminary data.</text>
</comment>
<evidence type="ECO:0000313" key="1">
    <source>
        <dbReference type="EMBL" id="KAI4863319.1"/>
    </source>
</evidence>